<proteinExistence type="predicted"/>
<dbReference type="RefSeq" id="WP_159602075.1">
    <property type="nucleotide sequence ID" value="NZ_CACSAS010000015.1"/>
</dbReference>
<gene>
    <name evidence="2" type="ORF">STARVERO_04372</name>
</gene>
<dbReference type="AlphaFoldDB" id="A0A5S9R411"/>
<dbReference type="EMBL" id="CACSAS010000015">
    <property type="protein sequence ID" value="CAA0128877.1"/>
    <property type="molecule type" value="Genomic_DNA"/>
</dbReference>
<keyword evidence="1" id="KW-0732">Signal</keyword>
<organism evidence="2 3">
    <name type="scientific">Starkeya nomas</name>
    <dbReference type="NCBI Taxonomy" id="2666134"/>
    <lineage>
        <taxon>Bacteria</taxon>
        <taxon>Pseudomonadati</taxon>
        <taxon>Pseudomonadota</taxon>
        <taxon>Alphaproteobacteria</taxon>
        <taxon>Hyphomicrobiales</taxon>
        <taxon>Xanthobacteraceae</taxon>
        <taxon>Starkeya</taxon>
    </lineage>
</organism>
<reference evidence="2 3" key="1">
    <citation type="submission" date="2019-12" db="EMBL/GenBank/DDBJ databases">
        <authorList>
            <person name="Reyes-Prieto M."/>
        </authorList>
    </citation>
    <scope>NUCLEOTIDE SEQUENCE [LARGE SCALE GENOMIC DNA]</scope>
    <source>
        <strain evidence="2">HF14-78462</strain>
    </source>
</reference>
<protein>
    <submittedName>
        <fullName evidence="2">Uncharacterized protein</fullName>
    </submittedName>
</protein>
<accession>A0A5S9R411</accession>
<evidence type="ECO:0000313" key="3">
    <source>
        <dbReference type="Proteomes" id="UP000433050"/>
    </source>
</evidence>
<name>A0A5S9R411_9HYPH</name>
<sequence length="73" mass="7806">MNRKAIAIAAGVILAFSQMGFAADLTQTYNEPLSTPVEQVGIWGAIAYSQADGKHGFFWVSVVRTFGATRGVN</sequence>
<dbReference type="Proteomes" id="UP000433050">
    <property type="component" value="Unassembled WGS sequence"/>
</dbReference>
<evidence type="ECO:0000256" key="1">
    <source>
        <dbReference type="SAM" id="SignalP"/>
    </source>
</evidence>
<keyword evidence="3" id="KW-1185">Reference proteome</keyword>
<feature type="chain" id="PRO_5024808445" evidence="1">
    <location>
        <begin position="23"/>
        <end position="73"/>
    </location>
</feature>
<evidence type="ECO:0000313" key="2">
    <source>
        <dbReference type="EMBL" id="CAA0128877.1"/>
    </source>
</evidence>
<feature type="signal peptide" evidence="1">
    <location>
        <begin position="1"/>
        <end position="22"/>
    </location>
</feature>